<protein>
    <submittedName>
        <fullName evidence="1">Uncharacterized protein</fullName>
    </submittedName>
</protein>
<reference evidence="1" key="2">
    <citation type="journal article" date="2022" name="New Phytol.">
        <title>Evolutionary transition to the ectomycorrhizal habit in the genomes of a hyperdiverse lineage of mushroom-forming fungi.</title>
        <authorList>
            <person name="Looney B."/>
            <person name="Miyauchi S."/>
            <person name="Morin E."/>
            <person name="Drula E."/>
            <person name="Courty P.E."/>
            <person name="Kohler A."/>
            <person name="Kuo A."/>
            <person name="LaButti K."/>
            <person name="Pangilinan J."/>
            <person name="Lipzen A."/>
            <person name="Riley R."/>
            <person name="Andreopoulos W."/>
            <person name="He G."/>
            <person name="Johnson J."/>
            <person name="Nolan M."/>
            <person name="Tritt A."/>
            <person name="Barry K.W."/>
            <person name="Grigoriev I.V."/>
            <person name="Nagy L.G."/>
            <person name="Hibbett D."/>
            <person name="Henrissat B."/>
            <person name="Matheny P.B."/>
            <person name="Labbe J."/>
            <person name="Martin F.M."/>
        </authorList>
    </citation>
    <scope>NUCLEOTIDE SEQUENCE</scope>
    <source>
        <strain evidence="1">FP105234-sp</strain>
    </source>
</reference>
<evidence type="ECO:0000313" key="1">
    <source>
        <dbReference type="EMBL" id="KAI0046848.1"/>
    </source>
</evidence>
<sequence length="384" mass="43491">MSTIHACGRPNCDKDGLKRCSGCAKVWYCGQECQRWDWVAHIFHCNPGRPITTADHLALAVDRNFLPEDEQTCADYGFTRAFTPQNQGMLLGLYIGLIEHMGTKPKTVHRWRVQGTLIKEIKATLSKLPEGARGGYYPWFLEHQYVLDQSKAPPASPQELADAAVKRAWVFTGGSSAASMAEILEAEHSEGKDRSSCYQLYRTLLSGWHPSPSMSLWVSFGFCATKTMEEEEDLGVRYMTLIHSCTFDEFCTAYESGSLPTLFRSKDQPLPDQRVIDLLSNHISHPSVWNLKQFILQVEQNPNLRPPRSVSCDYGFMNCTSSVQTQDLINAYKCYFEHAKSDPLELHQAAIKGELAQYVGTFVVLKPRKKFVALMKNPYPLREY</sequence>
<dbReference type="EMBL" id="MU275916">
    <property type="protein sequence ID" value="KAI0046848.1"/>
    <property type="molecule type" value="Genomic_DNA"/>
</dbReference>
<name>A0ACB8RRW1_9AGAM</name>
<reference evidence="1" key="1">
    <citation type="submission" date="2021-02" db="EMBL/GenBank/DDBJ databases">
        <authorList>
            <consortium name="DOE Joint Genome Institute"/>
            <person name="Ahrendt S."/>
            <person name="Looney B.P."/>
            <person name="Miyauchi S."/>
            <person name="Morin E."/>
            <person name="Drula E."/>
            <person name="Courty P.E."/>
            <person name="Chicoki N."/>
            <person name="Fauchery L."/>
            <person name="Kohler A."/>
            <person name="Kuo A."/>
            <person name="Labutti K."/>
            <person name="Pangilinan J."/>
            <person name="Lipzen A."/>
            <person name="Riley R."/>
            <person name="Andreopoulos W."/>
            <person name="He G."/>
            <person name="Johnson J."/>
            <person name="Barry K.W."/>
            <person name="Grigoriev I.V."/>
            <person name="Nagy L."/>
            <person name="Hibbett D."/>
            <person name="Henrissat B."/>
            <person name="Matheny P.B."/>
            <person name="Labbe J."/>
            <person name="Martin F."/>
        </authorList>
    </citation>
    <scope>NUCLEOTIDE SEQUENCE</scope>
    <source>
        <strain evidence="1">FP105234-sp</strain>
    </source>
</reference>
<gene>
    <name evidence="1" type="ORF">FA95DRAFT_1312677</name>
</gene>
<proteinExistence type="predicted"/>
<comment type="caution">
    <text evidence="1">The sequence shown here is derived from an EMBL/GenBank/DDBJ whole genome shotgun (WGS) entry which is preliminary data.</text>
</comment>
<keyword evidence="2" id="KW-1185">Reference proteome</keyword>
<organism evidence="1 2">
    <name type="scientific">Auriscalpium vulgare</name>
    <dbReference type="NCBI Taxonomy" id="40419"/>
    <lineage>
        <taxon>Eukaryota</taxon>
        <taxon>Fungi</taxon>
        <taxon>Dikarya</taxon>
        <taxon>Basidiomycota</taxon>
        <taxon>Agaricomycotina</taxon>
        <taxon>Agaricomycetes</taxon>
        <taxon>Russulales</taxon>
        <taxon>Auriscalpiaceae</taxon>
        <taxon>Auriscalpium</taxon>
    </lineage>
</organism>
<dbReference type="Proteomes" id="UP000814033">
    <property type="component" value="Unassembled WGS sequence"/>
</dbReference>
<evidence type="ECO:0000313" key="2">
    <source>
        <dbReference type="Proteomes" id="UP000814033"/>
    </source>
</evidence>
<accession>A0ACB8RRW1</accession>